<keyword evidence="2" id="KW-0472">Membrane</keyword>
<evidence type="ECO:0000256" key="2">
    <source>
        <dbReference type="RuleBase" id="RU362097"/>
    </source>
</evidence>
<dbReference type="GO" id="GO:0015562">
    <property type="term" value="F:efflux transmembrane transporter activity"/>
    <property type="evidence" value="ECO:0007669"/>
    <property type="project" value="InterPro"/>
</dbReference>
<organism evidence="3 4">
    <name type="scientific">Niveibacterium umoris</name>
    <dbReference type="NCBI Taxonomy" id="1193620"/>
    <lineage>
        <taxon>Bacteria</taxon>
        <taxon>Pseudomonadati</taxon>
        <taxon>Pseudomonadota</taxon>
        <taxon>Betaproteobacteria</taxon>
        <taxon>Rhodocyclales</taxon>
        <taxon>Rhodocyclaceae</taxon>
        <taxon>Niveibacterium</taxon>
    </lineage>
</organism>
<name>A0A840BHX5_9RHOO</name>
<evidence type="ECO:0000256" key="1">
    <source>
        <dbReference type="ARBA" id="ARBA00007613"/>
    </source>
</evidence>
<keyword evidence="2" id="KW-0812">Transmembrane</keyword>
<dbReference type="SUPFAM" id="SSF56954">
    <property type="entry name" value="Outer membrane efflux proteins (OEP)"/>
    <property type="match status" value="1"/>
</dbReference>
<dbReference type="Gene3D" id="1.20.1600.10">
    <property type="entry name" value="Outer membrane efflux proteins (OEP)"/>
    <property type="match status" value="1"/>
</dbReference>
<dbReference type="AlphaFoldDB" id="A0A840BHX5"/>
<keyword evidence="4" id="KW-1185">Reference proteome</keyword>
<accession>A0A840BHX5</accession>
<dbReference type="InterPro" id="IPR003423">
    <property type="entry name" value="OMP_efflux"/>
</dbReference>
<dbReference type="InterPro" id="IPR010131">
    <property type="entry name" value="MdtP/NodT-like"/>
</dbReference>
<sequence length="470" mass="49380">MADFNLSRAALAVALALVAGGCALQSPPKGADLRAQVMPKAPLPESWKAGSPSGTFSEGWLARFNDPQLIALVDEAMANNPDLKVASARIEQASAIVKAAGGSLWPSVLAYGRTGGKMSDGSGLTGGGLSVNWELDLWGRVRAQRAAATAQYDSTVLDLAWARQSLAAAVARAWYVAIEARMQRTLAEQSIEATQRLIALEETRQRIGNTDGTAVSTAREALAARKDSLEQLKLAETQAQRAIELLVGRYPAAEIAVATALPVLPDPVPAGLPSQLLERRPDIVSAERKVAASFYAAEEAKAARLPAIKLTAGVNSIDSSLFLLADRNNPVWSAGAGFVAPLFTGGALEGQAEAKTAEQKAAVAAYVSAGQKAFADVENALAANVALQARATLLDARVVENKRQVELAKHRLRVGSVDRRAVVNEELGLIAVQGEQLRVQSDARLQRVNLHLALGGDFAATAAPVAAKTK</sequence>
<evidence type="ECO:0000313" key="3">
    <source>
        <dbReference type="EMBL" id="MBB4012580.1"/>
    </source>
</evidence>
<dbReference type="Gene3D" id="2.20.200.10">
    <property type="entry name" value="Outer membrane efflux proteins (OEP)"/>
    <property type="match status" value="1"/>
</dbReference>
<comment type="caution">
    <text evidence="3">The sequence shown here is derived from an EMBL/GenBank/DDBJ whole genome shotgun (WGS) entry which is preliminary data.</text>
</comment>
<protein>
    <submittedName>
        <fullName evidence="3">NodT family efflux transporter outer membrane factor (OMF) lipoprotein</fullName>
    </submittedName>
</protein>
<dbReference type="RefSeq" id="WP_183634370.1">
    <property type="nucleotide sequence ID" value="NZ_BAABLE010000011.1"/>
</dbReference>
<comment type="similarity">
    <text evidence="1 2">Belongs to the outer membrane factor (OMF) (TC 1.B.17) family.</text>
</comment>
<dbReference type="Pfam" id="PF02321">
    <property type="entry name" value="OEP"/>
    <property type="match status" value="2"/>
</dbReference>
<dbReference type="PANTHER" id="PTHR30203">
    <property type="entry name" value="OUTER MEMBRANE CATION EFFLUX PROTEIN"/>
    <property type="match status" value="1"/>
</dbReference>
<evidence type="ECO:0000313" key="4">
    <source>
        <dbReference type="Proteomes" id="UP000561045"/>
    </source>
</evidence>
<keyword evidence="2 3" id="KW-0449">Lipoprotein</keyword>
<comment type="subcellular location">
    <subcellularLocation>
        <location evidence="2">Cell membrane</location>
        <topology evidence="2">Lipid-anchor</topology>
    </subcellularLocation>
</comment>
<dbReference type="Proteomes" id="UP000561045">
    <property type="component" value="Unassembled WGS sequence"/>
</dbReference>
<dbReference type="EMBL" id="JACIET010000001">
    <property type="protein sequence ID" value="MBB4012580.1"/>
    <property type="molecule type" value="Genomic_DNA"/>
</dbReference>
<dbReference type="NCBIfam" id="TIGR01845">
    <property type="entry name" value="outer_NodT"/>
    <property type="match status" value="1"/>
</dbReference>
<dbReference type="GO" id="GO:0005886">
    <property type="term" value="C:plasma membrane"/>
    <property type="evidence" value="ECO:0007669"/>
    <property type="project" value="UniProtKB-SubCell"/>
</dbReference>
<keyword evidence="2" id="KW-0564">Palmitate</keyword>
<gene>
    <name evidence="3" type="ORF">GGR36_001888</name>
</gene>
<keyword evidence="2" id="KW-1134">Transmembrane beta strand</keyword>
<reference evidence="3 4" key="1">
    <citation type="submission" date="2020-08" db="EMBL/GenBank/DDBJ databases">
        <title>Genomic Encyclopedia of Type Strains, Phase IV (KMG-IV): sequencing the most valuable type-strain genomes for metagenomic binning, comparative biology and taxonomic classification.</title>
        <authorList>
            <person name="Goeker M."/>
        </authorList>
    </citation>
    <scope>NUCLEOTIDE SEQUENCE [LARGE SCALE GENOMIC DNA]</scope>
    <source>
        <strain evidence="3 4">DSM 106739</strain>
    </source>
</reference>
<proteinExistence type="inferred from homology"/>